<feature type="transmembrane region" description="Helical" evidence="1">
    <location>
        <begin position="20"/>
        <end position="39"/>
    </location>
</feature>
<dbReference type="AlphaFoldDB" id="A0A494WCK4"/>
<keyword evidence="3" id="KW-1185">Reference proteome</keyword>
<keyword evidence="1" id="KW-0812">Transmembrane</keyword>
<keyword evidence="1" id="KW-1133">Transmembrane helix</keyword>
<evidence type="ECO:0000313" key="3">
    <source>
        <dbReference type="Proteomes" id="UP000279959"/>
    </source>
</evidence>
<keyword evidence="1" id="KW-0472">Membrane</keyword>
<reference evidence="2 3" key="1">
    <citation type="submission" date="2018-05" db="EMBL/GenBank/DDBJ databases">
        <title>Complete Genome Sequence of the Nonylphenol-Degrading Bacterium Sphingobium amiense DSM 16289T.</title>
        <authorList>
            <person name="Ootsuka M."/>
            <person name="Nishizawa T."/>
            <person name="Ohta H."/>
        </authorList>
    </citation>
    <scope>NUCLEOTIDE SEQUENCE [LARGE SCALE GENOMIC DNA]</scope>
    <source>
        <strain evidence="2 3">DSM 16289</strain>
    </source>
</reference>
<dbReference type="KEGG" id="sami:SAMIE_1017760"/>
<dbReference type="Proteomes" id="UP000279959">
    <property type="component" value="Chromosome"/>
</dbReference>
<proteinExistence type="predicted"/>
<feature type="transmembrane region" description="Helical" evidence="1">
    <location>
        <begin position="80"/>
        <end position="101"/>
    </location>
</feature>
<dbReference type="RefSeq" id="WP_066701432.1">
    <property type="nucleotide sequence ID" value="NZ_AP018664.1"/>
</dbReference>
<evidence type="ECO:0000313" key="2">
    <source>
        <dbReference type="EMBL" id="BBD98275.1"/>
    </source>
</evidence>
<protein>
    <submittedName>
        <fullName evidence="2">Uncharacterized protein</fullName>
    </submittedName>
</protein>
<sequence>MRHSGADRQKGRGGRHRPAILAALWTLIAVTLLSALAPLGPPLSRTRGSAFNPATSEVVVKTRPTVRTDASPERLPDGRVAPFVAILAVLLSLFAGARVMLTSGGMRPAPVHIPVSLLRTGRSRAPPSAA</sequence>
<dbReference type="EMBL" id="AP018664">
    <property type="protein sequence ID" value="BBD98275.1"/>
    <property type="molecule type" value="Genomic_DNA"/>
</dbReference>
<evidence type="ECO:0000256" key="1">
    <source>
        <dbReference type="SAM" id="Phobius"/>
    </source>
</evidence>
<accession>A0A494WCK4</accession>
<name>A0A494WCK4_9SPHN</name>
<gene>
    <name evidence="2" type="ORF">SAMIE_1017760</name>
</gene>
<organism evidence="2 3">
    <name type="scientific">Sphingobium amiense</name>
    <dbReference type="NCBI Taxonomy" id="135719"/>
    <lineage>
        <taxon>Bacteria</taxon>
        <taxon>Pseudomonadati</taxon>
        <taxon>Pseudomonadota</taxon>
        <taxon>Alphaproteobacteria</taxon>
        <taxon>Sphingomonadales</taxon>
        <taxon>Sphingomonadaceae</taxon>
        <taxon>Sphingobium</taxon>
    </lineage>
</organism>